<feature type="transmembrane region" description="Helical" evidence="1">
    <location>
        <begin position="280"/>
        <end position="303"/>
    </location>
</feature>
<dbReference type="Proteomes" id="UP001318860">
    <property type="component" value="Unassembled WGS sequence"/>
</dbReference>
<dbReference type="InterPro" id="IPR001810">
    <property type="entry name" value="F-box_dom"/>
</dbReference>
<dbReference type="SUPFAM" id="SSF81383">
    <property type="entry name" value="F-box domain"/>
    <property type="match status" value="1"/>
</dbReference>
<evidence type="ECO:0000313" key="4">
    <source>
        <dbReference type="Proteomes" id="UP001318860"/>
    </source>
</evidence>
<gene>
    <name evidence="3" type="ORF">DH2020_005096</name>
</gene>
<dbReference type="InterPro" id="IPR050796">
    <property type="entry name" value="SCF_F-box_component"/>
</dbReference>
<keyword evidence="1" id="KW-0472">Membrane</keyword>
<keyword evidence="4" id="KW-1185">Reference proteome</keyword>
<feature type="domain" description="F-box" evidence="2">
    <location>
        <begin position="27"/>
        <end position="80"/>
    </location>
</feature>
<keyword evidence="1" id="KW-0812">Transmembrane</keyword>
<evidence type="ECO:0000256" key="1">
    <source>
        <dbReference type="SAM" id="Phobius"/>
    </source>
</evidence>
<organism evidence="3 4">
    <name type="scientific">Rehmannia glutinosa</name>
    <name type="common">Chinese foxglove</name>
    <dbReference type="NCBI Taxonomy" id="99300"/>
    <lineage>
        <taxon>Eukaryota</taxon>
        <taxon>Viridiplantae</taxon>
        <taxon>Streptophyta</taxon>
        <taxon>Embryophyta</taxon>
        <taxon>Tracheophyta</taxon>
        <taxon>Spermatophyta</taxon>
        <taxon>Magnoliopsida</taxon>
        <taxon>eudicotyledons</taxon>
        <taxon>Gunneridae</taxon>
        <taxon>Pentapetalae</taxon>
        <taxon>asterids</taxon>
        <taxon>lamiids</taxon>
        <taxon>Lamiales</taxon>
        <taxon>Orobanchaceae</taxon>
        <taxon>Rehmannieae</taxon>
        <taxon>Rehmannia</taxon>
    </lineage>
</organism>
<dbReference type="InterPro" id="IPR036047">
    <property type="entry name" value="F-box-like_dom_sf"/>
</dbReference>
<reference evidence="3 4" key="1">
    <citation type="journal article" date="2021" name="Comput. Struct. Biotechnol. J.">
        <title>De novo genome assembly of the potent medicinal plant Rehmannia glutinosa using nanopore technology.</title>
        <authorList>
            <person name="Ma L."/>
            <person name="Dong C."/>
            <person name="Song C."/>
            <person name="Wang X."/>
            <person name="Zheng X."/>
            <person name="Niu Y."/>
            <person name="Chen S."/>
            <person name="Feng W."/>
        </authorList>
    </citation>
    <scope>NUCLEOTIDE SEQUENCE [LARGE SCALE GENOMIC DNA]</scope>
    <source>
        <strain evidence="3">DH-2019</strain>
    </source>
</reference>
<dbReference type="PROSITE" id="PS50181">
    <property type="entry name" value="FBOX"/>
    <property type="match status" value="1"/>
</dbReference>
<evidence type="ECO:0000259" key="2">
    <source>
        <dbReference type="PROSITE" id="PS50181"/>
    </source>
</evidence>
<dbReference type="EMBL" id="JABTTQ020000003">
    <property type="protein sequence ID" value="KAK6161715.1"/>
    <property type="molecule type" value="Genomic_DNA"/>
</dbReference>
<dbReference type="Pfam" id="PF00646">
    <property type="entry name" value="F-box"/>
    <property type="match status" value="1"/>
</dbReference>
<evidence type="ECO:0000313" key="3">
    <source>
        <dbReference type="EMBL" id="KAK6161715.1"/>
    </source>
</evidence>
<protein>
    <recommendedName>
        <fullName evidence="2">F-box domain-containing protein</fullName>
    </recommendedName>
</protein>
<accession>A0ABR0XRM9</accession>
<dbReference type="PANTHER" id="PTHR31672:SF13">
    <property type="entry name" value="F-BOX PROTEIN CPR30-LIKE"/>
    <property type="match status" value="1"/>
</dbReference>
<keyword evidence="1" id="KW-1133">Transmembrane helix</keyword>
<dbReference type="SMART" id="SM00256">
    <property type="entry name" value="FBOX"/>
    <property type="match status" value="1"/>
</dbReference>
<comment type="caution">
    <text evidence="3">The sequence shown here is derived from an EMBL/GenBank/DDBJ whole genome shotgun (WGS) entry which is preliminary data.</text>
</comment>
<proteinExistence type="predicted"/>
<dbReference type="PANTHER" id="PTHR31672">
    <property type="entry name" value="BNACNNG10540D PROTEIN"/>
    <property type="match status" value="1"/>
</dbReference>
<sequence>MPSTIYQTKHHAVKPPPLSKEEETIAKNTIVDLPLCMIEEIISRVSIDDLLKWKFVSKPWNDLLSSPEFARIHQNRFKQISMAIMDYCRNSSYPTSDRLAGNKIYYLPKILPRGKMEIVGSCDGLICLMNRGNRNIVILNPLTRDYWRLGAAESCSDWSHSWFGHHPSTGDYTLFLGSTCFSYLFNFVTQIENWNINNDDCYQSSRDFIWVDQIKHLDRGKYTISEEIGILLHEILHWPASIERCDNRYYQTVNKVITYDFNKNEVSEIAVRCSGYNSCFTLGVLYGCLFGIFKFGFYFELWVMKAYGVKESWTKYRNILGYGYFDKLTPLGFCSDGEMIMDDDRSELTKCNLISDGKSELPKCILISGYGTVCADCSLIINEKMDTAISR</sequence>
<name>A0ABR0XRM9_REHGL</name>